<dbReference type="GO" id="GO:0005829">
    <property type="term" value="C:cytosol"/>
    <property type="evidence" value="ECO:0007669"/>
    <property type="project" value="TreeGrafter"/>
</dbReference>
<dbReference type="Proteomes" id="UP000474175">
    <property type="component" value="Unassembled WGS sequence"/>
</dbReference>
<proteinExistence type="inferred from homology"/>
<dbReference type="InterPro" id="IPR043128">
    <property type="entry name" value="Rev_trsase/Diguanyl_cyclase"/>
</dbReference>
<dbReference type="EMBL" id="JAAFZH010000004">
    <property type="protein sequence ID" value="NDU95774.1"/>
    <property type="molecule type" value="Genomic_DNA"/>
</dbReference>
<dbReference type="Gene3D" id="3.30.1490.100">
    <property type="entry name" value="DNA polymerase, Y-family, little finger domain"/>
    <property type="match status" value="1"/>
</dbReference>
<comment type="similarity">
    <text evidence="1">Belongs to the DNA polymerase type-Y family.</text>
</comment>
<dbReference type="PROSITE" id="PS50173">
    <property type="entry name" value="UMUC"/>
    <property type="match status" value="1"/>
</dbReference>
<evidence type="ECO:0000313" key="7">
    <source>
        <dbReference type="EMBL" id="NDU95774.1"/>
    </source>
</evidence>
<dbReference type="SUPFAM" id="SSF56672">
    <property type="entry name" value="DNA/RNA polymerases"/>
    <property type="match status" value="1"/>
</dbReference>
<dbReference type="InterPro" id="IPR025188">
    <property type="entry name" value="DUF4113"/>
</dbReference>
<dbReference type="InterPro" id="IPR050116">
    <property type="entry name" value="DNA_polymerase-Y"/>
</dbReference>
<dbReference type="Gene3D" id="3.30.70.270">
    <property type="match status" value="1"/>
</dbReference>
<reference evidence="7 8" key="1">
    <citation type="submission" date="2020-02" db="EMBL/GenBank/DDBJ databases">
        <title>Draft genome sequence of two Spirosoma agri KCTC 52727 and Spirosoma terrae KCTC 52035.</title>
        <authorList>
            <person name="Rojas J."/>
            <person name="Ambika Manirajan B."/>
            <person name="Suarez C."/>
            <person name="Ratering S."/>
            <person name="Schnell S."/>
        </authorList>
    </citation>
    <scope>NUCLEOTIDE SEQUENCE [LARGE SCALE GENOMIC DNA]</scope>
    <source>
        <strain evidence="7 8">KCTC 52035</strain>
    </source>
</reference>
<keyword evidence="8" id="KW-1185">Reference proteome</keyword>
<dbReference type="InterPro" id="IPR043502">
    <property type="entry name" value="DNA/RNA_pol_sf"/>
</dbReference>
<dbReference type="SUPFAM" id="SSF100879">
    <property type="entry name" value="Lesion bypass DNA polymerase (Y-family), little finger domain"/>
    <property type="match status" value="1"/>
</dbReference>
<keyword evidence="2" id="KW-0227">DNA damage</keyword>
<dbReference type="Gene3D" id="3.40.1170.60">
    <property type="match status" value="1"/>
</dbReference>
<keyword evidence="5" id="KW-0742">SOS response</keyword>
<dbReference type="CDD" id="cd01700">
    <property type="entry name" value="PolY_Pol_V_umuC"/>
    <property type="match status" value="1"/>
</dbReference>
<dbReference type="GO" id="GO:0003684">
    <property type="term" value="F:damaged DNA binding"/>
    <property type="evidence" value="ECO:0007669"/>
    <property type="project" value="InterPro"/>
</dbReference>
<dbReference type="InterPro" id="IPR001126">
    <property type="entry name" value="UmuC"/>
</dbReference>
<dbReference type="InterPro" id="IPR017961">
    <property type="entry name" value="DNA_pol_Y-fam_little_finger"/>
</dbReference>
<dbReference type="Pfam" id="PF11799">
    <property type="entry name" value="IMS_C"/>
    <property type="match status" value="1"/>
</dbReference>
<organism evidence="7 8">
    <name type="scientific">Spirosoma terrae</name>
    <dbReference type="NCBI Taxonomy" id="1968276"/>
    <lineage>
        <taxon>Bacteria</taxon>
        <taxon>Pseudomonadati</taxon>
        <taxon>Bacteroidota</taxon>
        <taxon>Cytophagia</taxon>
        <taxon>Cytophagales</taxon>
        <taxon>Cytophagaceae</taxon>
        <taxon>Spirosoma</taxon>
    </lineage>
</organism>
<gene>
    <name evidence="7" type="ORF">GK108_12895</name>
</gene>
<dbReference type="Pfam" id="PF00817">
    <property type="entry name" value="IMS"/>
    <property type="match status" value="1"/>
</dbReference>
<evidence type="ECO:0000256" key="2">
    <source>
        <dbReference type="ARBA" id="ARBA00022763"/>
    </source>
</evidence>
<keyword evidence="4" id="KW-0234">DNA repair</keyword>
<feature type="domain" description="UmuC" evidence="6">
    <location>
        <begin position="2"/>
        <end position="184"/>
    </location>
</feature>
<evidence type="ECO:0000256" key="4">
    <source>
        <dbReference type="ARBA" id="ARBA00023204"/>
    </source>
</evidence>
<dbReference type="AlphaFoldDB" id="A0A6L9L5K9"/>
<name>A0A6L9L5K9_9BACT</name>
<dbReference type="Pfam" id="PF13438">
    <property type="entry name" value="DUF4113"/>
    <property type="match status" value="1"/>
</dbReference>
<evidence type="ECO:0000256" key="3">
    <source>
        <dbReference type="ARBA" id="ARBA00023199"/>
    </source>
</evidence>
<evidence type="ECO:0000256" key="1">
    <source>
        <dbReference type="ARBA" id="ARBA00010945"/>
    </source>
</evidence>
<dbReference type="PANTHER" id="PTHR11076">
    <property type="entry name" value="DNA REPAIR POLYMERASE UMUC / TRANSFERASE FAMILY MEMBER"/>
    <property type="match status" value="1"/>
</dbReference>
<keyword evidence="3" id="KW-0741">SOS mutagenesis</keyword>
<dbReference type="PANTHER" id="PTHR11076:SF34">
    <property type="entry name" value="PROTEIN UMUC"/>
    <property type="match status" value="1"/>
</dbReference>
<dbReference type="GO" id="GO:0042276">
    <property type="term" value="P:error-prone translesion synthesis"/>
    <property type="evidence" value="ECO:0007669"/>
    <property type="project" value="TreeGrafter"/>
</dbReference>
<evidence type="ECO:0000256" key="5">
    <source>
        <dbReference type="ARBA" id="ARBA00023236"/>
    </source>
</evidence>
<dbReference type="GO" id="GO:0006281">
    <property type="term" value="P:DNA repair"/>
    <property type="evidence" value="ECO:0007669"/>
    <property type="project" value="UniProtKB-KW"/>
</dbReference>
<dbReference type="GO" id="GO:0003887">
    <property type="term" value="F:DNA-directed DNA polymerase activity"/>
    <property type="evidence" value="ECO:0007669"/>
    <property type="project" value="TreeGrafter"/>
</dbReference>
<sequence length="417" mass="47059">MIGIADCNNFYASCERVFNPALEGKPVVVLSNNDGCIVARSNESKALKIKMGEPIHHYKELVKSKGVHVLSSNYELYGDMSARIMRLLNRFVPVMEVYSIDEAFLDLTGFDDVVSRCHSLQRTLKAWTGIPISIGVGPNKTLAKVANRIAKQTPSMDGVLYLSELAQIQAALADFPCEDVWGIGYQFNQLLKRNNIKTALELTQVHDVWIQKHMTIDGLRLVDELRGNFRRDLDLSPSPKKSIGSAPSFGEAIPDLPTIQEALATHVARCAEKLRRQYSAANLITVFLHTNRFNPKVPQYFQTRTVSLPHASSATSELIQYADSVLQSIYQDGYHFKKVGVLLSGFVPDDFHQMALYTEQPDPRMKQLSNVMDQLNGKYGRDKVRLAIQGFKQNWKPKRQLLTKRYTTRIEDVIRAT</sequence>
<accession>A0A6L9L5K9</accession>
<dbReference type="GO" id="GO:0009432">
    <property type="term" value="P:SOS response"/>
    <property type="evidence" value="ECO:0007669"/>
    <property type="project" value="UniProtKB-KW"/>
</dbReference>
<protein>
    <submittedName>
        <fullName evidence="7">Y-family DNA polymerase</fullName>
    </submittedName>
</protein>
<dbReference type="InterPro" id="IPR036775">
    <property type="entry name" value="DNA_pol_Y-fam_lit_finger_sf"/>
</dbReference>
<evidence type="ECO:0000313" key="8">
    <source>
        <dbReference type="Proteomes" id="UP000474175"/>
    </source>
</evidence>
<evidence type="ECO:0000259" key="6">
    <source>
        <dbReference type="PROSITE" id="PS50173"/>
    </source>
</evidence>
<comment type="caution">
    <text evidence="7">The sequence shown here is derived from an EMBL/GenBank/DDBJ whole genome shotgun (WGS) entry which is preliminary data.</text>
</comment>